<dbReference type="InterPro" id="IPR036864">
    <property type="entry name" value="Zn2-C6_fun-type_DNA-bd_sf"/>
</dbReference>
<keyword evidence="2" id="KW-0539">Nucleus</keyword>
<dbReference type="Proteomes" id="UP000766486">
    <property type="component" value="Unassembled WGS sequence"/>
</dbReference>
<dbReference type="SMART" id="SM00066">
    <property type="entry name" value="GAL4"/>
    <property type="match status" value="1"/>
</dbReference>
<dbReference type="EMBL" id="CABFNS010000851">
    <property type="protein sequence ID" value="VUC32506.1"/>
    <property type="molecule type" value="Genomic_DNA"/>
</dbReference>
<dbReference type="PROSITE" id="PS00463">
    <property type="entry name" value="ZN2_CY6_FUNGAL_1"/>
    <property type="match status" value="1"/>
</dbReference>
<dbReference type="Pfam" id="PF11951">
    <property type="entry name" value="Fungal_trans_2"/>
    <property type="match status" value="1"/>
</dbReference>
<gene>
    <name evidence="4" type="ORF">CLO192961_LOCUS328749</name>
</gene>
<dbReference type="PANTHER" id="PTHR37534:SF49">
    <property type="entry name" value="LYSINE BIOSYNTHESIS REGULATORY PROTEIN LYS14"/>
    <property type="match status" value="1"/>
</dbReference>
<dbReference type="PANTHER" id="PTHR37534">
    <property type="entry name" value="TRANSCRIPTIONAL ACTIVATOR PROTEIN UGA3"/>
    <property type="match status" value="1"/>
</dbReference>
<evidence type="ECO:0000256" key="2">
    <source>
        <dbReference type="ARBA" id="ARBA00023242"/>
    </source>
</evidence>
<sequence>MPANRSRQGCDECRRRRRKCDEKKPTCGPCFDHSRVCNYTLNLVWGGRSFSKSRFGTCLQAQNPPASKIYNDGGDFIYGTNDLARDSTSLPPTQLPVIPQSLPNGMPMPPRYRKLLDYLAKDVLASLSCHPSIHEDLCRGLVPAMLHSPHLLSAGLALSAAGFLSRGLVMIDGTDLSRIIVHLQSSGLSLLRTALGRGQMDEVSLSTCIIWCLADVFSTRRGVSSWRIHLDGVKAILGSNKEFQAILAKPGPTQSALKHLYQLYLSLQTLPHVPSLPQVESLIGTEVAEIPSESEMTSHPKIDGFLGYSEELLGVLQRIGQLTAQGQTSEEVIRLEADILLGRVKGLIARDMSVPPIVSISSDLSTESGRDFALCNKIFQQATLIHLYRRLYNLPSGSEPIQCALSEMIELINSMTQGQPCHTWVAMAMPLFTMGCEAFSDDQKAFVLDKIHKFEVCLGSLHVRVLRQALEDIWKLRLDRGDLDGSLCAGLFLST</sequence>
<dbReference type="Gene3D" id="4.10.240.10">
    <property type="entry name" value="Zn(2)-C6 fungal-type DNA-binding domain"/>
    <property type="match status" value="1"/>
</dbReference>
<organism evidence="4 5">
    <name type="scientific">Bionectria ochroleuca</name>
    <name type="common">Gliocladium roseum</name>
    <dbReference type="NCBI Taxonomy" id="29856"/>
    <lineage>
        <taxon>Eukaryota</taxon>
        <taxon>Fungi</taxon>
        <taxon>Dikarya</taxon>
        <taxon>Ascomycota</taxon>
        <taxon>Pezizomycotina</taxon>
        <taxon>Sordariomycetes</taxon>
        <taxon>Hypocreomycetidae</taxon>
        <taxon>Hypocreales</taxon>
        <taxon>Bionectriaceae</taxon>
        <taxon>Clonostachys</taxon>
    </lineage>
</organism>
<keyword evidence="5" id="KW-1185">Reference proteome</keyword>
<evidence type="ECO:0000259" key="3">
    <source>
        <dbReference type="PROSITE" id="PS50048"/>
    </source>
</evidence>
<comment type="caution">
    <text evidence="4">The sequence shown here is derived from an EMBL/GenBank/DDBJ whole genome shotgun (WGS) entry which is preliminary data.</text>
</comment>
<reference evidence="4 5" key="1">
    <citation type="submission" date="2019-06" db="EMBL/GenBank/DDBJ databases">
        <authorList>
            <person name="Broberg M."/>
        </authorList>
    </citation>
    <scope>NUCLEOTIDE SEQUENCE [LARGE SCALE GENOMIC DNA]</scope>
</reference>
<comment type="subcellular location">
    <subcellularLocation>
        <location evidence="1">Nucleus</location>
    </subcellularLocation>
</comment>
<proteinExistence type="predicted"/>
<protein>
    <recommendedName>
        <fullName evidence="3">Zn(2)-C6 fungal-type domain-containing protein</fullName>
    </recommendedName>
</protein>
<dbReference type="CDD" id="cd00067">
    <property type="entry name" value="GAL4"/>
    <property type="match status" value="1"/>
</dbReference>
<dbReference type="Pfam" id="PF00172">
    <property type="entry name" value="Zn_clus"/>
    <property type="match status" value="1"/>
</dbReference>
<evidence type="ECO:0000256" key="1">
    <source>
        <dbReference type="ARBA" id="ARBA00004123"/>
    </source>
</evidence>
<accession>A0ABY6URJ6</accession>
<evidence type="ECO:0000313" key="5">
    <source>
        <dbReference type="Proteomes" id="UP000766486"/>
    </source>
</evidence>
<dbReference type="SUPFAM" id="SSF57701">
    <property type="entry name" value="Zn2/Cys6 DNA-binding domain"/>
    <property type="match status" value="1"/>
</dbReference>
<evidence type="ECO:0000313" key="4">
    <source>
        <dbReference type="EMBL" id="VUC32506.1"/>
    </source>
</evidence>
<name>A0ABY6URJ6_BIOOC</name>
<feature type="domain" description="Zn(2)-C6 fungal-type" evidence="3">
    <location>
        <begin position="9"/>
        <end position="39"/>
    </location>
</feature>
<dbReference type="PROSITE" id="PS50048">
    <property type="entry name" value="ZN2_CY6_FUNGAL_2"/>
    <property type="match status" value="1"/>
</dbReference>
<dbReference type="InterPro" id="IPR001138">
    <property type="entry name" value="Zn2Cys6_DnaBD"/>
</dbReference>
<dbReference type="InterPro" id="IPR021858">
    <property type="entry name" value="Fun_TF"/>
</dbReference>